<dbReference type="Pfam" id="PF00578">
    <property type="entry name" value="AhpC-TSA"/>
    <property type="match status" value="1"/>
</dbReference>
<evidence type="ECO:0000256" key="1">
    <source>
        <dbReference type="ARBA" id="ARBA00003330"/>
    </source>
</evidence>
<dbReference type="Proteomes" id="UP000199758">
    <property type="component" value="Unassembled WGS sequence"/>
</dbReference>
<dbReference type="InterPro" id="IPR000866">
    <property type="entry name" value="AhpC/TSA"/>
</dbReference>
<evidence type="ECO:0000256" key="2">
    <source>
        <dbReference type="ARBA" id="ARBA00013017"/>
    </source>
</evidence>
<evidence type="ECO:0000256" key="9">
    <source>
        <dbReference type="ARBA" id="ARBA00038489"/>
    </source>
</evidence>
<keyword evidence="3" id="KW-0575">Peroxidase</keyword>
<evidence type="ECO:0000313" key="14">
    <source>
        <dbReference type="Proteomes" id="UP000199758"/>
    </source>
</evidence>
<dbReference type="RefSeq" id="WP_072898470.1">
    <property type="nucleotide sequence ID" value="NZ_FQWZ01000007.1"/>
</dbReference>
<protein>
    <recommendedName>
        <fullName evidence="2">thioredoxin-dependent peroxiredoxin</fullName>
        <ecNumber evidence="2">1.11.1.24</ecNumber>
    </recommendedName>
    <alternativeName>
        <fullName evidence="8">Thioredoxin peroxidase</fullName>
    </alternativeName>
    <alternativeName>
        <fullName evidence="10">Thioredoxin-dependent peroxiredoxin Bcp</fullName>
    </alternativeName>
</protein>
<evidence type="ECO:0000256" key="11">
    <source>
        <dbReference type="ARBA" id="ARBA00049091"/>
    </source>
</evidence>
<sequence>MNLQTELDQERVYWLQQQPAPASAVERMAMDYLHHAGIEARAVRVGERAPGFRLADRDGRPQSLDQLLAQGPAVILFFRGVWCPFCELTLRAFAEAAPRFAALRSPLVAITPQRLPLSTVPDPFPLLADVGSHVARAYGLAYDLPPNLKLLFEQHYQTPLPQLNGDGGWTLPVPAAYIVGENGQVLWAQLDVDYRRRASPEALLAWLVSHHRAVDAPRTRV</sequence>
<keyword evidence="5" id="KW-0560">Oxidoreductase</keyword>
<dbReference type="PROSITE" id="PS51352">
    <property type="entry name" value="THIOREDOXIN_2"/>
    <property type="match status" value="1"/>
</dbReference>
<keyword evidence="4" id="KW-0049">Antioxidant</keyword>
<evidence type="ECO:0000256" key="4">
    <source>
        <dbReference type="ARBA" id="ARBA00022862"/>
    </source>
</evidence>
<dbReference type="GO" id="GO:0034599">
    <property type="term" value="P:cellular response to oxidative stress"/>
    <property type="evidence" value="ECO:0007669"/>
    <property type="project" value="TreeGrafter"/>
</dbReference>
<dbReference type="GO" id="GO:0045454">
    <property type="term" value="P:cell redox homeostasis"/>
    <property type="evidence" value="ECO:0007669"/>
    <property type="project" value="TreeGrafter"/>
</dbReference>
<dbReference type="EC" id="1.11.1.24" evidence="2"/>
<dbReference type="Gene3D" id="3.40.30.10">
    <property type="entry name" value="Glutaredoxin"/>
    <property type="match status" value="1"/>
</dbReference>
<evidence type="ECO:0000256" key="10">
    <source>
        <dbReference type="ARBA" id="ARBA00042639"/>
    </source>
</evidence>
<organism evidence="13 14">
    <name type="scientific">Hydrocarboniphaga daqingensis</name>
    <dbReference type="NCBI Taxonomy" id="490188"/>
    <lineage>
        <taxon>Bacteria</taxon>
        <taxon>Pseudomonadati</taxon>
        <taxon>Pseudomonadota</taxon>
        <taxon>Gammaproteobacteria</taxon>
        <taxon>Nevskiales</taxon>
        <taxon>Nevskiaceae</taxon>
        <taxon>Hydrocarboniphaga</taxon>
    </lineage>
</organism>
<keyword evidence="7" id="KW-0676">Redox-active center</keyword>
<dbReference type="InterPro" id="IPR036249">
    <property type="entry name" value="Thioredoxin-like_sf"/>
</dbReference>
<evidence type="ECO:0000313" key="13">
    <source>
        <dbReference type="EMBL" id="SHH20810.1"/>
    </source>
</evidence>
<comment type="similarity">
    <text evidence="9">Belongs to the peroxiredoxin family. BCP/PrxQ subfamily.</text>
</comment>
<comment type="function">
    <text evidence="1">Thiol-specific peroxidase that catalyzes the reduction of hydrogen peroxide and organic hydroperoxides to water and alcohols, respectively. Plays a role in cell protection against oxidative stress by detoxifying peroxides and as sensor of hydrogen peroxide-mediated signaling events.</text>
</comment>
<dbReference type="CDD" id="cd02970">
    <property type="entry name" value="PRX_like2"/>
    <property type="match status" value="1"/>
</dbReference>
<dbReference type="EMBL" id="FQWZ01000007">
    <property type="protein sequence ID" value="SHH20810.1"/>
    <property type="molecule type" value="Genomic_DNA"/>
</dbReference>
<reference evidence="13 14" key="1">
    <citation type="submission" date="2016-11" db="EMBL/GenBank/DDBJ databases">
        <authorList>
            <person name="Jaros S."/>
            <person name="Januszkiewicz K."/>
            <person name="Wedrychowicz H."/>
        </authorList>
    </citation>
    <scope>NUCLEOTIDE SEQUENCE [LARGE SCALE GENOMIC DNA]</scope>
    <source>
        <strain evidence="13 14">CGMCC 1.7049</strain>
    </source>
</reference>
<evidence type="ECO:0000259" key="12">
    <source>
        <dbReference type="PROSITE" id="PS51352"/>
    </source>
</evidence>
<dbReference type="AlphaFoldDB" id="A0A1M5R460"/>
<feature type="domain" description="Thioredoxin" evidence="12">
    <location>
        <begin position="43"/>
        <end position="212"/>
    </location>
</feature>
<gene>
    <name evidence="13" type="ORF">SAMN04488068_2874</name>
</gene>
<keyword evidence="6" id="KW-1015">Disulfide bond</keyword>
<evidence type="ECO:0000256" key="8">
    <source>
        <dbReference type="ARBA" id="ARBA00032824"/>
    </source>
</evidence>
<dbReference type="InterPro" id="IPR013766">
    <property type="entry name" value="Thioredoxin_domain"/>
</dbReference>
<dbReference type="PANTHER" id="PTHR42801">
    <property type="entry name" value="THIOREDOXIN-DEPENDENT PEROXIDE REDUCTASE"/>
    <property type="match status" value="1"/>
</dbReference>
<evidence type="ECO:0000256" key="7">
    <source>
        <dbReference type="ARBA" id="ARBA00023284"/>
    </source>
</evidence>
<dbReference type="OrthoDB" id="9809746at2"/>
<dbReference type="InterPro" id="IPR050924">
    <property type="entry name" value="Peroxiredoxin_BCP/PrxQ"/>
</dbReference>
<dbReference type="GO" id="GO:0008379">
    <property type="term" value="F:thioredoxin peroxidase activity"/>
    <property type="evidence" value="ECO:0007669"/>
    <property type="project" value="TreeGrafter"/>
</dbReference>
<evidence type="ECO:0000256" key="6">
    <source>
        <dbReference type="ARBA" id="ARBA00023157"/>
    </source>
</evidence>
<dbReference type="PANTHER" id="PTHR42801:SF7">
    <property type="entry name" value="SLL1159 PROTEIN"/>
    <property type="match status" value="1"/>
</dbReference>
<dbReference type="STRING" id="490188.SAMN04488068_2874"/>
<comment type="catalytic activity">
    <reaction evidence="11">
        <text>a hydroperoxide + [thioredoxin]-dithiol = an alcohol + [thioredoxin]-disulfide + H2O</text>
        <dbReference type="Rhea" id="RHEA:62620"/>
        <dbReference type="Rhea" id="RHEA-COMP:10698"/>
        <dbReference type="Rhea" id="RHEA-COMP:10700"/>
        <dbReference type="ChEBI" id="CHEBI:15377"/>
        <dbReference type="ChEBI" id="CHEBI:29950"/>
        <dbReference type="ChEBI" id="CHEBI:30879"/>
        <dbReference type="ChEBI" id="CHEBI:35924"/>
        <dbReference type="ChEBI" id="CHEBI:50058"/>
        <dbReference type="EC" id="1.11.1.24"/>
    </reaction>
</comment>
<evidence type="ECO:0000256" key="5">
    <source>
        <dbReference type="ARBA" id="ARBA00023002"/>
    </source>
</evidence>
<keyword evidence="14" id="KW-1185">Reference proteome</keyword>
<name>A0A1M5R460_9GAMM</name>
<accession>A0A1M5R460</accession>
<evidence type="ECO:0000256" key="3">
    <source>
        <dbReference type="ARBA" id="ARBA00022559"/>
    </source>
</evidence>
<proteinExistence type="inferred from homology"/>
<dbReference type="GO" id="GO:0005737">
    <property type="term" value="C:cytoplasm"/>
    <property type="evidence" value="ECO:0007669"/>
    <property type="project" value="TreeGrafter"/>
</dbReference>
<dbReference type="SUPFAM" id="SSF52833">
    <property type="entry name" value="Thioredoxin-like"/>
    <property type="match status" value="1"/>
</dbReference>